<organism evidence="6 7">
    <name type="scientific">Chelatococcus sambhunathii</name>
    <dbReference type="NCBI Taxonomy" id="363953"/>
    <lineage>
        <taxon>Bacteria</taxon>
        <taxon>Pseudomonadati</taxon>
        <taxon>Pseudomonadota</taxon>
        <taxon>Alphaproteobacteria</taxon>
        <taxon>Hyphomicrobiales</taxon>
        <taxon>Chelatococcaceae</taxon>
        <taxon>Chelatococcus</taxon>
    </lineage>
</organism>
<keyword evidence="3" id="KW-0547">Nucleotide-binding</keyword>
<dbReference type="InterPro" id="IPR012340">
    <property type="entry name" value="NA-bd_OB-fold"/>
</dbReference>
<comment type="similarity">
    <text evidence="1">Belongs to the ABC transporter superfamily.</text>
</comment>
<dbReference type="GO" id="GO:0005524">
    <property type="term" value="F:ATP binding"/>
    <property type="evidence" value="ECO:0007669"/>
    <property type="project" value="UniProtKB-KW"/>
</dbReference>
<keyword evidence="2" id="KW-0813">Transport</keyword>
<sequence length="356" mass="37259">MAKIVLNDVSKIHRGGVEALRDVSLDLPDGAITAVTGPAGAGKTTLLRLIAAQDAPTAGTVEVGDAVSQSWRLGRSKVVEFAERGALKGSRNVYDTMAAGLTERGLKRSEAEAAVLKAADAVELGPFMARRVSSLSDGERTRVILGRAFAHQPRAILLDDPFAGLDAVRRMALRRELRALKAAGATILLATHDWTDALALADHLVVLDRGHLVASGPARALYDRPPTAEAARLIGDPPMNVLPVRANQTGLSLEDGTHFGATSVMTTATFALLGVRPEALFAVDDERAPHAAATFPVRVEEIERGANVNLVHGFVGSHAFVGRVAGHVEAPASGLLKLGAAREALVLFDAETGAAA</sequence>
<dbReference type="InterPro" id="IPR003439">
    <property type="entry name" value="ABC_transporter-like_ATP-bd"/>
</dbReference>
<dbReference type="Gene3D" id="2.40.50.100">
    <property type="match status" value="1"/>
</dbReference>
<protein>
    <submittedName>
        <fullName evidence="6">ATP-binding cassette domain-containing protein</fullName>
    </submittedName>
</protein>
<dbReference type="EMBL" id="JADBEO010000005">
    <property type="protein sequence ID" value="MDR4305724.1"/>
    <property type="molecule type" value="Genomic_DNA"/>
</dbReference>
<dbReference type="Pfam" id="PF00005">
    <property type="entry name" value="ABC_tran"/>
    <property type="match status" value="1"/>
</dbReference>
<accession>A0ABU1DC96</accession>
<comment type="caution">
    <text evidence="6">The sequence shown here is derived from an EMBL/GenBank/DDBJ whole genome shotgun (WGS) entry which is preliminary data.</text>
</comment>
<dbReference type="SUPFAM" id="SSF52540">
    <property type="entry name" value="P-loop containing nucleoside triphosphate hydrolases"/>
    <property type="match status" value="1"/>
</dbReference>
<evidence type="ECO:0000256" key="1">
    <source>
        <dbReference type="ARBA" id="ARBA00005417"/>
    </source>
</evidence>
<dbReference type="PROSITE" id="PS50893">
    <property type="entry name" value="ABC_TRANSPORTER_2"/>
    <property type="match status" value="1"/>
</dbReference>
<dbReference type="SMART" id="SM00382">
    <property type="entry name" value="AAA"/>
    <property type="match status" value="1"/>
</dbReference>
<dbReference type="InterPro" id="IPR047641">
    <property type="entry name" value="ABC_transpr_MalK/UgpC-like"/>
</dbReference>
<proteinExistence type="inferred from homology"/>
<evidence type="ECO:0000259" key="5">
    <source>
        <dbReference type="PROSITE" id="PS50893"/>
    </source>
</evidence>
<dbReference type="SUPFAM" id="SSF50331">
    <property type="entry name" value="MOP-like"/>
    <property type="match status" value="1"/>
</dbReference>
<keyword evidence="7" id="KW-1185">Reference proteome</keyword>
<evidence type="ECO:0000313" key="6">
    <source>
        <dbReference type="EMBL" id="MDR4305724.1"/>
    </source>
</evidence>
<feature type="domain" description="ABC transporter" evidence="5">
    <location>
        <begin position="4"/>
        <end position="234"/>
    </location>
</feature>
<dbReference type="PANTHER" id="PTHR43875">
    <property type="entry name" value="MALTODEXTRIN IMPORT ATP-BINDING PROTEIN MSMX"/>
    <property type="match status" value="1"/>
</dbReference>
<dbReference type="RefSeq" id="WP_309388959.1">
    <property type="nucleotide sequence ID" value="NZ_JADBEO010000005.1"/>
</dbReference>
<evidence type="ECO:0000256" key="2">
    <source>
        <dbReference type="ARBA" id="ARBA00022448"/>
    </source>
</evidence>
<dbReference type="Gene3D" id="3.40.50.300">
    <property type="entry name" value="P-loop containing nucleotide triphosphate hydrolases"/>
    <property type="match status" value="1"/>
</dbReference>
<keyword evidence="4 6" id="KW-0067">ATP-binding</keyword>
<gene>
    <name evidence="6" type="ORF">IHQ68_03685</name>
</gene>
<evidence type="ECO:0000256" key="3">
    <source>
        <dbReference type="ARBA" id="ARBA00022741"/>
    </source>
</evidence>
<dbReference type="InterPro" id="IPR003593">
    <property type="entry name" value="AAA+_ATPase"/>
</dbReference>
<dbReference type="InterPro" id="IPR027417">
    <property type="entry name" value="P-loop_NTPase"/>
</dbReference>
<name>A0ABU1DC96_9HYPH</name>
<dbReference type="PANTHER" id="PTHR43875:SF12">
    <property type="entry name" value="SN-GLYCEROL-3-PHOSPHATE IMPORT ATP-BINDING PROTEIN UGPC"/>
    <property type="match status" value="1"/>
</dbReference>
<dbReference type="Gene3D" id="2.40.50.140">
    <property type="entry name" value="Nucleic acid-binding proteins"/>
    <property type="match status" value="1"/>
</dbReference>
<evidence type="ECO:0000313" key="7">
    <source>
        <dbReference type="Proteomes" id="UP001181622"/>
    </source>
</evidence>
<evidence type="ECO:0000256" key="4">
    <source>
        <dbReference type="ARBA" id="ARBA00022840"/>
    </source>
</evidence>
<dbReference type="InterPro" id="IPR008995">
    <property type="entry name" value="Mo/tungstate-bd_C_term_dom"/>
</dbReference>
<dbReference type="Proteomes" id="UP001181622">
    <property type="component" value="Unassembled WGS sequence"/>
</dbReference>
<reference evidence="6" key="1">
    <citation type="submission" date="2020-10" db="EMBL/GenBank/DDBJ databases">
        <authorList>
            <person name="Abbas A."/>
            <person name="Razzaq R."/>
            <person name="Waqas M."/>
            <person name="Abbas N."/>
            <person name="Nielsen T.K."/>
            <person name="Hansen L.H."/>
            <person name="Hussain S."/>
            <person name="Shahid M."/>
        </authorList>
    </citation>
    <scope>NUCLEOTIDE SEQUENCE</scope>
    <source>
        <strain evidence="6">S14</strain>
    </source>
</reference>